<gene>
    <name evidence="8" type="primary">mntP</name>
    <name evidence="9" type="ORF">P8V03_13840</name>
</gene>
<evidence type="ECO:0000256" key="1">
    <source>
        <dbReference type="ARBA" id="ARBA00022448"/>
    </source>
</evidence>
<organism evidence="9 10">
    <name type="scientific">Clostridium tanneri</name>
    <dbReference type="NCBI Taxonomy" id="3037988"/>
    <lineage>
        <taxon>Bacteria</taxon>
        <taxon>Bacillati</taxon>
        <taxon>Bacillota</taxon>
        <taxon>Clostridia</taxon>
        <taxon>Eubacteriales</taxon>
        <taxon>Clostridiaceae</taxon>
        <taxon>Clostridium</taxon>
    </lineage>
</organism>
<evidence type="ECO:0000313" key="10">
    <source>
        <dbReference type="Proteomes" id="UP001281656"/>
    </source>
</evidence>
<reference evidence="9 10" key="1">
    <citation type="submission" date="2023-04" db="EMBL/GenBank/DDBJ databases">
        <title>Clostridium tannerae sp. nov., isolated from the fecal material of an alpaca.</title>
        <authorList>
            <person name="Miller S."/>
            <person name="Hendry M."/>
            <person name="King J."/>
            <person name="Sankaranarayanan K."/>
            <person name="Lawson P.A."/>
        </authorList>
    </citation>
    <scope>NUCLEOTIDE SEQUENCE [LARGE SCALE GENOMIC DNA]</scope>
    <source>
        <strain evidence="9 10">A1-XYC3</strain>
    </source>
</reference>
<protein>
    <recommendedName>
        <fullName evidence="8">Putative manganese efflux pump MntP</fullName>
    </recommendedName>
</protein>
<evidence type="ECO:0000256" key="5">
    <source>
        <dbReference type="ARBA" id="ARBA00023065"/>
    </source>
</evidence>
<dbReference type="PANTHER" id="PTHR35529">
    <property type="entry name" value="MANGANESE EFFLUX PUMP MNTP-RELATED"/>
    <property type="match status" value="1"/>
</dbReference>
<evidence type="ECO:0000256" key="6">
    <source>
        <dbReference type="ARBA" id="ARBA00023136"/>
    </source>
</evidence>
<keyword evidence="6 8" id="KW-0472">Membrane</keyword>
<evidence type="ECO:0000313" key="9">
    <source>
        <dbReference type="EMBL" id="MDW8802232.1"/>
    </source>
</evidence>
<dbReference type="InterPro" id="IPR022929">
    <property type="entry name" value="Put_MntP"/>
</dbReference>
<feature type="transmembrane region" description="Helical" evidence="8">
    <location>
        <begin position="36"/>
        <end position="57"/>
    </location>
</feature>
<dbReference type="PANTHER" id="PTHR35529:SF1">
    <property type="entry name" value="MANGANESE EFFLUX PUMP MNTP-RELATED"/>
    <property type="match status" value="1"/>
</dbReference>
<dbReference type="InterPro" id="IPR003810">
    <property type="entry name" value="Mntp/YtaF"/>
</dbReference>
<keyword evidence="2 8" id="KW-1003">Cell membrane</keyword>
<dbReference type="HAMAP" id="MF_01521">
    <property type="entry name" value="MntP_pump"/>
    <property type="match status" value="1"/>
</dbReference>
<keyword evidence="5 8" id="KW-0406">Ion transport</keyword>
<name>A0ABU4JVQ4_9CLOT</name>
<accession>A0ABU4JVQ4</accession>
<keyword evidence="1 8" id="KW-0813">Transport</keyword>
<keyword evidence="7 8" id="KW-0464">Manganese</keyword>
<evidence type="ECO:0000256" key="3">
    <source>
        <dbReference type="ARBA" id="ARBA00022692"/>
    </source>
</evidence>
<comment type="caution">
    <text evidence="9">The sequence shown here is derived from an EMBL/GenBank/DDBJ whole genome shotgun (WGS) entry which is preliminary data.</text>
</comment>
<dbReference type="Pfam" id="PF02659">
    <property type="entry name" value="Mntp"/>
    <property type="match status" value="1"/>
</dbReference>
<keyword evidence="3 8" id="KW-0812">Transmembrane</keyword>
<evidence type="ECO:0000256" key="7">
    <source>
        <dbReference type="ARBA" id="ARBA00023211"/>
    </source>
</evidence>
<feature type="transmembrane region" description="Helical" evidence="8">
    <location>
        <begin position="130"/>
        <end position="152"/>
    </location>
</feature>
<comment type="similarity">
    <text evidence="8">Belongs to the MntP (TC 9.B.29) family.</text>
</comment>
<keyword evidence="4 8" id="KW-1133">Transmembrane helix</keyword>
<feature type="transmembrane region" description="Helical" evidence="8">
    <location>
        <begin position="96"/>
        <end position="118"/>
    </location>
</feature>
<dbReference type="EMBL" id="JARUJP010000017">
    <property type="protein sequence ID" value="MDW8802232.1"/>
    <property type="molecule type" value="Genomic_DNA"/>
</dbReference>
<feature type="transmembrane region" description="Helical" evidence="8">
    <location>
        <begin position="63"/>
        <end position="84"/>
    </location>
</feature>
<comment type="subcellular location">
    <subcellularLocation>
        <location evidence="8">Cell membrane</location>
        <topology evidence="8">Multi-pass membrane protein</topology>
    </subcellularLocation>
</comment>
<feature type="transmembrane region" description="Helical" evidence="8">
    <location>
        <begin position="164"/>
        <end position="182"/>
    </location>
</feature>
<evidence type="ECO:0000256" key="2">
    <source>
        <dbReference type="ARBA" id="ARBA00022475"/>
    </source>
</evidence>
<dbReference type="RefSeq" id="WP_318798590.1">
    <property type="nucleotide sequence ID" value="NZ_JARUJP010000017.1"/>
</dbReference>
<evidence type="ECO:0000256" key="4">
    <source>
        <dbReference type="ARBA" id="ARBA00022989"/>
    </source>
</evidence>
<feature type="transmembrane region" description="Helical" evidence="8">
    <location>
        <begin position="6"/>
        <end position="24"/>
    </location>
</feature>
<keyword evidence="10" id="KW-1185">Reference proteome</keyword>
<dbReference type="Proteomes" id="UP001281656">
    <property type="component" value="Unassembled WGS sequence"/>
</dbReference>
<comment type="function">
    <text evidence="8">Probably functions as a manganese efflux pump.</text>
</comment>
<evidence type="ECO:0000256" key="8">
    <source>
        <dbReference type="HAMAP-Rule" id="MF_01521"/>
    </source>
</evidence>
<proteinExistence type="inferred from homology"/>
<sequence length="183" mass="19758">MSLYSLFVIALALSLDAFGVALCIGLNNGIKRGTKVLFASSFGFFQFLFSLVGAYAGFLFNTYIASVPEIIGGALIAIVGGMMLKEGLESKDECPLIKPGMFIVLGISVSIDAMVIGFTALDNISSNLVILQNTLFIGFITLLMSMTAFIIARYLKRITVVSKYADYIGGIILIIFGIKIMFF</sequence>